<name>A0A2S4VNK7_9BASI</name>
<dbReference type="EMBL" id="PKSL01000041">
    <property type="protein sequence ID" value="POW11063.1"/>
    <property type="molecule type" value="Genomic_DNA"/>
</dbReference>
<reference evidence="2" key="1">
    <citation type="submission" date="2017-12" db="EMBL/GenBank/DDBJ databases">
        <title>Gene loss provides genomic basis for host adaptation in cereal stripe rust fungi.</title>
        <authorList>
            <person name="Xia C."/>
        </authorList>
    </citation>
    <scope>NUCLEOTIDE SEQUENCE [LARGE SCALE GENOMIC DNA]</scope>
    <source>
        <strain evidence="2">93-210</strain>
    </source>
</reference>
<dbReference type="VEuPathDB" id="FungiDB:PSTT_05579"/>
<keyword evidence="3" id="KW-1185">Reference proteome</keyword>
<protein>
    <submittedName>
        <fullName evidence="2">Uncharacterized protein</fullName>
    </submittedName>
</protein>
<dbReference type="Proteomes" id="UP000239156">
    <property type="component" value="Unassembled WGS sequence"/>
</dbReference>
<sequence>MPHADSCAPWPFQPQDDRQGLAPPMTIQARFLSTWVYFKICKSPSANKPCNSNAGTATADPEATIVKREKHTLVMALYGIRSGSRRALQSRTAYKGEGLVSSCLHPPQLFTSPLNIQRHTPYCHRSYDPDHLSPRLHPNPTCSFAFELVVADDPQFVFACDKLSKDGKPASEALCGKLKPDPSNPVPSEFNMVLPELKLDSVKGYSKNYFCEDSAKTAFCCHPGTATFDKSTESVVRSLKLVTKKCVAPNRITDPNPPKI</sequence>
<feature type="region of interest" description="Disordered" evidence="1">
    <location>
        <begin position="1"/>
        <end position="21"/>
    </location>
</feature>
<dbReference type="AlphaFoldDB" id="A0A2S4VNK7"/>
<gene>
    <name evidence="2" type="ORF">PSTT_05579</name>
</gene>
<dbReference type="VEuPathDB" id="FungiDB:PSHT_08815"/>
<evidence type="ECO:0000313" key="2">
    <source>
        <dbReference type="EMBL" id="POW11063.1"/>
    </source>
</evidence>
<comment type="caution">
    <text evidence="2">The sequence shown here is derived from an EMBL/GenBank/DDBJ whole genome shotgun (WGS) entry which is preliminary data.</text>
</comment>
<evidence type="ECO:0000256" key="1">
    <source>
        <dbReference type="SAM" id="MobiDB-lite"/>
    </source>
</evidence>
<evidence type="ECO:0000313" key="3">
    <source>
        <dbReference type="Proteomes" id="UP000239156"/>
    </source>
</evidence>
<accession>A0A2S4VNK7</accession>
<organism evidence="2 3">
    <name type="scientific">Puccinia striiformis</name>
    <dbReference type="NCBI Taxonomy" id="27350"/>
    <lineage>
        <taxon>Eukaryota</taxon>
        <taxon>Fungi</taxon>
        <taxon>Dikarya</taxon>
        <taxon>Basidiomycota</taxon>
        <taxon>Pucciniomycotina</taxon>
        <taxon>Pucciniomycetes</taxon>
        <taxon>Pucciniales</taxon>
        <taxon>Pucciniaceae</taxon>
        <taxon>Puccinia</taxon>
    </lineage>
</organism>
<proteinExistence type="predicted"/>